<sequence>SEQITCVLCLPVAASGRQSSHSGADWTCIAVGFSSGAIRFYTETGSLLVSEVLHDGPIVSIKCQCFQPARFASDPQQMEELYVVYPYVVCCVRGFSLCNTLKACRNQLARGDTFHANCATRLEAPPLDRVKWSLTDQSSVADVVVLGSESPVSFAHLATASLRGGFDTVYRSSPPHTSSVIAVGSRPFVAFHCIVEGTWTPVLSDMARVVATKVKSAIGQAVP</sequence>
<protein>
    <recommendedName>
        <fullName evidence="1">Rab3-GAP regulatory subunit N-terminal domain-containing protein</fullName>
    </recommendedName>
</protein>
<name>A0ABD0YG02_9HEMI</name>
<proteinExistence type="predicted"/>
<evidence type="ECO:0000313" key="2">
    <source>
        <dbReference type="EMBL" id="KAL1121962.1"/>
    </source>
</evidence>
<organism evidence="2 3">
    <name type="scientific">Ranatra chinensis</name>
    <dbReference type="NCBI Taxonomy" id="642074"/>
    <lineage>
        <taxon>Eukaryota</taxon>
        <taxon>Metazoa</taxon>
        <taxon>Ecdysozoa</taxon>
        <taxon>Arthropoda</taxon>
        <taxon>Hexapoda</taxon>
        <taxon>Insecta</taxon>
        <taxon>Pterygota</taxon>
        <taxon>Neoptera</taxon>
        <taxon>Paraneoptera</taxon>
        <taxon>Hemiptera</taxon>
        <taxon>Heteroptera</taxon>
        <taxon>Panheteroptera</taxon>
        <taxon>Nepomorpha</taxon>
        <taxon>Nepidae</taxon>
        <taxon>Ranatrinae</taxon>
        <taxon>Ranatra</taxon>
    </lineage>
</organism>
<dbReference type="InterPro" id="IPR032839">
    <property type="entry name" value="RAB3GAP_N"/>
</dbReference>
<dbReference type="AlphaFoldDB" id="A0ABD0YG02"/>
<evidence type="ECO:0000313" key="3">
    <source>
        <dbReference type="Proteomes" id="UP001558652"/>
    </source>
</evidence>
<evidence type="ECO:0000259" key="1">
    <source>
        <dbReference type="Pfam" id="PF14655"/>
    </source>
</evidence>
<dbReference type="PANTHER" id="PTHR12472:SF0">
    <property type="entry name" value="RAB3 GTPASE-ACTIVATING PROTEIN NON-CATALYTIC SUBUNIT"/>
    <property type="match status" value="1"/>
</dbReference>
<dbReference type="Pfam" id="PF14655">
    <property type="entry name" value="RAB3GAP2_N"/>
    <property type="match status" value="1"/>
</dbReference>
<dbReference type="InterPro" id="IPR026059">
    <property type="entry name" value="Rab3GAP2"/>
</dbReference>
<reference evidence="2 3" key="1">
    <citation type="submission" date="2024-07" db="EMBL/GenBank/DDBJ databases">
        <title>Chromosome-level genome assembly of the water stick insect Ranatra chinensis (Heteroptera: Nepidae).</title>
        <authorList>
            <person name="Liu X."/>
        </authorList>
    </citation>
    <scope>NUCLEOTIDE SEQUENCE [LARGE SCALE GENOMIC DNA]</scope>
    <source>
        <strain evidence="2">Cailab_2021Rc</strain>
        <tissue evidence="2">Muscle</tissue>
    </source>
</reference>
<feature type="non-terminal residue" evidence="2">
    <location>
        <position position="1"/>
    </location>
</feature>
<dbReference type="EMBL" id="JBFDAA010000014">
    <property type="protein sequence ID" value="KAL1121962.1"/>
    <property type="molecule type" value="Genomic_DNA"/>
</dbReference>
<dbReference type="Proteomes" id="UP001558652">
    <property type="component" value="Unassembled WGS sequence"/>
</dbReference>
<accession>A0ABD0YG02</accession>
<dbReference type="PANTHER" id="PTHR12472">
    <property type="entry name" value="RAB3-GAP REGULATORY DOMAIN"/>
    <property type="match status" value="1"/>
</dbReference>
<gene>
    <name evidence="2" type="ORF">AAG570_003370</name>
</gene>
<keyword evidence="3" id="KW-1185">Reference proteome</keyword>
<feature type="domain" description="Rab3-GAP regulatory subunit N-terminal" evidence="1">
    <location>
        <begin position="2"/>
        <end position="223"/>
    </location>
</feature>
<comment type="caution">
    <text evidence="2">The sequence shown here is derived from an EMBL/GenBank/DDBJ whole genome shotgun (WGS) entry which is preliminary data.</text>
</comment>